<protein>
    <submittedName>
        <fullName evidence="1">Uncharacterized protein</fullName>
    </submittedName>
</protein>
<evidence type="ECO:0000313" key="2">
    <source>
        <dbReference type="Proteomes" id="UP000006832"/>
    </source>
</evidence>
<dbReference type="EMBL" id="CP000848">
    <property type="protein sequence ID" value="ABV76808.1"/>
    <property type="molecule type" value="Genomic_DNA"/>
</dbReference>
<sequence length="67" mass="7250">MNGIYSEIKDLISNPISSTTQGTNTIENLLELITKDLSEIAANPINNTITSSTDEISESIFSDNTES</sequence>
<dbReference type="HOGENOM" id="CLU_2809719_0_0_5"/>
<name>A0A0H3AYT9_RICRS</name>
<dbReference type="Proteomes" id="UP000006832">
    <property type="component" value="Chromosome"/>
</dbReference>
<dbReference type="GeneID" id="79937852"/>
<dbReference type="RefSeq" id="WP_012151350.1">
    <property type="nucleotide sequence ID" value="NC_009882.1"/>
</dbReference>
<accession>A0A0H3AYT9</accession>
<gene>
    <name evidence="1" type="ordered locus">A1G_06795</name>
</gene>
<proteinExistence type="predicted"/>
<dbReference type="KEGG" id="rri:A1G_06795"/>
<organism evidence="1 2">
    <name type="scientific">Rickettsia rickettsii (strain Sheila Smith)</name>
    <dbReference type="NCBI Taxonomy" id="392021"/>
    <lineage>
        <taxon>Bacteria</taxon>
        <taxon>Pseudomonadati</taxon>
        <taxon>Pseudomonadota</taxon>
        <taxon>Alphaproteobacteria</taxon>
        <taxon>Rickettsiales</taxon>
        <taxon>Rickettsiaceae</taxon>
        <taxon>Rickettsieae</taxon>
        <taxon>Rickettsia</taxon>
        <taxon>spotted fever group</taxon>
    </lineage>
</organism>
<dbReference type="AlphaFoldDB" id="A0A0H3AYT9"/>
<evidence type="ECO:0000313" key="1">
    <source>
        <dbReference type="EMBL" id="ABV76808.1"/>
    </source>
</evidence>
<reference evidence="2" key="1">
    <citation type="submission" date="2007-09" db="EMBL/GenBank/DDBJ databases">
        <title>Complete genome sequence of Rickettsia rickettsii.</title>
        <authorList>
            <person name="Madan A."/>
            <person name="Fahey J."/>
            <person name="Helton E."/>
            <person name="Ketteman M."/>
            <person name="Madan A."/>
            <person name="Rodrigues S."/>
            <person name="Sanchez A."/>
            <person name="Dasch G."/>
            <person name="Eremeeva M."/>
        </authorList>
    </citation>
    <scope>NUCLEOTIDE SEQUENCE [LARGE SCALE GENOMIC DNA]</scope>
    <source>
        <strain evidence="2">Sheila Smith</strain>
    </source>
</reference>